<dbReference type="PANTHER" id="PTHR30483:SF6">
    <property type="entry name" value="PERIPLASMIC BINDING PROTEIN OF ABC TRANSPORTER FOR NATURAL AMINO ACIDS"/>
    <property type="match status" value="1"/>
</dbReference>
<dbReference type="InterPro" id="IPR028082">
    <property type="entry name" value="Peripla_BP_I"/>
</dbReference>
<dbReference type="InterPro" id="IPR028081">
    <property type="entry name" value="Leu-bd"/>
</dbReference>
<dbReference type="EMBL" id="JAAOLX010000002">
    <property type="protein sequence ID" value="NHQ85522.1"/>
    <property type="molecule type" value="Genomic_DNA"/>
</dbReference>
<protein>
    <submittedName>
        <fullName evidence="4">ABC transporter substrate-binding protein</fullName>
    </submittedName>
</protein>
<evidence type="ECO:0000256" key="2">
    <source>
        <dbReference type="ARBA" id="ARBA00022729"/>
    </source>
</evidence>
<reference evidence="4 5" key="1">
    <citation type="submission" date="2020-03" db="EMBL/GenBank/DDBJ databases">
        <title>Draft genome sequence of environmentally isolated violet-colored cultures.</title>
        <authorList>
            <person name="Wilson H.S."/>
        </authorList>
    </citation>
    <scope>NUCLEOTIDE SEQUENCE [LARGE SCALE GENOMIC DNA]</scope>
    <source>
        <strain evidence="4 5">HSC-16F04</strain>
    </source>
</reference>
<evidence type="ECO:0000313" key="4">
    <source>
        <dbReference type="EMBL" id="NHQ85522.1"/>
    </source>
</evidence>
<dbReference type="PANTHER" id="PTHR30483">
    <property type="entry name" value="LEUCINE-SPECIFIC-BINDING PROTEIN"/>
    <property type="match status" value="1"/>
</dbReference>
<accession>A0ABX0KSS8</accession>
<dbReference type="Gene3D" id="3.40.50.2300">
    <property type="match status" value="2"/>
</dbReference>
<dbReference type="Pfam" id="PF13458">
    <property type="entry name" value="Peripla_BP_6"/>
    <property type="match status" value="1"/>
</dbReference>
<feature type="domain" description="Leucine-binding protein" evidence="3">
    <location>
        <begin position="50"/>
        <end position="383"/>
    </location>
</feature>
<comment type="caution">
    <text evidence="4">The sequence shown here is derived from an EMBL/GenBank/DDBJ whole genome shotgun (WGS) entry which is preliminary data.</text>
</comment>
<dbReference type="Proteomes" id="UP000712570">
    <property type="component" value="Unassembled WGS sequence"/>
</dbReference>
<name>A0ABX0KSS8_9NEIS</name>
<proteinExistence type="inferred from homology"/>
<dbReference type="SUPFAM" id="SSF53822">
    <property type="entry name" value="Periplasmic binding protein-like I"/>
    <property type="match status" value="1"/>
</dbReference>
<comment type="similarity">
    <text evidence="1">Belongs to the leucine-binding protein family.</text>
</comment>
<evidence type="ECO:0000256" key="1">
    <source>
        <dbReference type="ARBA" id="ARBA00010062"/>
    </source>
</evidence>
<dbReference type="CDD" id="cd06327">
    <property type="entry name" value="PBP1_SBP-like"/>
    <property type="match status" value="1"/>
</dbReference>
<keyword evidence="5" id="KW-1185">Reference proteome</keyword>
<keyword evidence="2" id="KW-0732">Signal</keyword>
<organism evidence="4 5">
    <name type="scientific">Iodobacter violaceini</name>
    <dbReference type="NCBI Taxonomy" id="3044271"/>
    <lineage>
        <taxon>Bacteria</taxon>
        <taxon>Pseudomonadati</taxon>
        <taxon>Pseudomonadota</taxon>
        <taxon>Betaproteobacteria</taxon>
        <taxon>Neisseriales</taxon>
        <taxon>Chitinibacteraceae</taxon>
        <taxon>Iodobacter</taxon>
    </lineage>
</organism>
<gene>
    <name evidence="4" type="ORF">HA050_05250</name>
</gene>
<sequence length="420" mass="44520">MIKTTSFPQSPQDRPLTEIHPMQSCKPLVLALALALPAAAFAGPLSGDMVKIGILTDMSGVYASVGGKGSVIAAQMAIADFGGKVLDKPIELVSADHQNKADIGAGKAREWFDTQGVDMVNDLLNSGVGIAVQKLGAEKKRITINNGAGSTALTGKECSPYGVHYAFDTYALAKGTATALMKQGLDSWYFLQADYAFGAALQSDASKIVAATGGKVLGTVKHPLSSTDFSSYLIQAQDSKAKVVGLANAGADFVNAVKQAKEFGLKQTIAGLLVFDSDIKALGLNAAQGMKFTTAYSWELSPEMEAFGKKFFAKAGFMPTMDHAGIYSSTLHYLNAVKAAGTDDADAVMKKMRETKVNDFFAKNGVIREDGRMVHDMYLVEVLKPSESKGAWDQLKLVATIPGDVAFKPLAGSECHLIKK</sequence>
<evidence type="ECO:0000259" key="3">
    <source>
        <dbReference type="Pfam" id="PF13458"/>
    </source>
</evidence>
<evidence type="ECO:0000313" key="5">
    <source>
        <dbReference type="Proteomes" id="UP000712570"/>
    </source>
</evidence>
<dbReference type="InterPro" id="IPR051010">
    <property type="entry name" value="BCAA_transport"/>
</dbReference>